<name>A0A1U8BPT8_NELNU</name>
<gene>
    <name evidence="7" type="primary">LOC104613228</name>
</gene>
<dbReference type="GO" id="GO:0009535">
    <property type="term" value="C:chloroplast thylakoid membrane"/>
    <property type="evidence" value="ECO:0000318"/>
    <property type="project" value="GO_Central"/>
</dbReference>
<comment type="subcellular location">
    <subcellularLocation>
        <location evidence="1">Membrane</location>
        <topology evidence="1">Multi-pass membrane protein</topology>
    </subcellularLocation>
</comment>
<reference evidence="7" key="1">
    <citation type="submission" date="2025-08" db="UniProtKB">
        <authorList>
            <consortium name="RefSeq"/>
        </authorList>
    </citation>
    <scope>IDENTIFICATION</scope>
</reference>
<feature type="compositionally biased region" description="Pro residues" evidence="5">
    <location>
        <begin position="65"/>
        <end position="74"/>
    </location>
</feature>
<dbReference type="AlphaFoldDB" id="A0A1U8BPT8"/>
<dbReference type="KEGG" id="nnu:104613228"/>
<dbReference type="SUPFAM" id="SSF103511">
    <property type="entry name" value="Chlorophyll a-b binding protein"/>
    <property type="match status" value="1"/>
</dbReference>
<evidence type="ECO:0000256" key="4">
    <source>
        <dbReference type="ARBA" id="ARBA00023136"/>
    </source>
</evidence>
<dbReference type="OMA" id="CYLPRFQ"/>
<dbReference type="PANTHER" id="PTHR14154">
    <property type="entry name" value="UPF0041 BRAIN PROTEIN 44-RELATED"/>
    <property type="match status" value="1"/>
</dbReference>
<evidence type="ECO:0000313" key="6">
    <source>
        <dbReference type="Proteomes" id="UP000189703"/>
    </source>
</evidence>
<dbReference type="OrthoDB" id="513190at2759"/>
<keyword evidence="6" id="KW-1185">Reference proteome</keyword>
<dbReference type="eggNOG" id="ENOG502RZBJ">
    <property type="taxonomic scope" value="Eukaryota"/>
</dbReference>
<keyword evidence="4" id="KW-0472">Membrane</keyword>
<evidence type="ECO:0000256" key="3">
    <source>
        <dbReference type="ARBA" id="ARBA00022989"/>
    </source>
</evidence>
<evidence type="ECO:0000313" key="7">
    <source>
        <dbReference type="RefSeq" id="XP_010279261.1"/>
    </source>
</evidence>
<dbReference type="STRING" id="4432.A0A1U8BPT8"/>
<evidence type="ECO:0000256" key="5">
    <source>
        <dbReference type="SAM" id="MobiDB-lite"/>
    </source>
</evidence>
<feature type="region of interest" description="Disordered" evidence="5">
    <location>
        <begin position="55"/>
        <end position="82"/>
    </location>
</feature>
<keyword evidence="3" id="KW-1133">Transmembrane helix</keyword>
<organism evidence="6 7">
    <name type="scientific">Nelumbo nucifera</name>
    <name type="common">Sacred lotus</name>
    <dbReference type="NCBI Taxonomy" id="4432"/>
    <lineage>
        <taxon>Eukaryota</taxon>
        <taxon>Viridiplantae</taxon>
        <taxon>Streptophyta</taxon>
        <taxon>Embryophyta</taxon>
        <taxon>Tracheophyta</taxon>
        <taxon>Spermatophyta</taxon>
        <taxon>Magnoliopsida</taxon>
        <taxon>Proteales</taxon>
        <taxon>Nelumbonaceae</taxon>
        <taxon>Nelumbo</taxon>
    </lineage>
</organism>
<accession>A0A1U8BPT8</accession>
<evidence type="ECO:0000256" key="2">
    <source>
        <dbReference type="ARBA" id="ARBA00022692"/>
    </source>
</evidence>
<proteinExistence type="predicted"/>
<dbReference type="Proteomes" id="UP000189703">
    <property type="component" value="Unplaced"/>
</dbReference>
<dbReference type="GeneID" id="104613228"/>
<protein>
    <submittedName>
        <fullName evidence="7">Early light-induced protein 1, chloroplastic-like</fullName>
    </submittedName>
</protein>
<evidence type="ECO:0000256" key="1">
    <source>
        <dbReference type="ARBA" id="ARBA00004141"/>
    </source>
</evidence>
<dbReference type="FunCoup" id="A0A1U8BPT8">
    <property type="interactions" value="105"/>
</dbReference>
<sequence length="195" mass="20561">MASSVSMQSILVNPVAVGRLGHRCRPSSMVFPSTYFPRQQKNGCTLQVRCMAEESQKEQKSSPVSAPPSPPQPTSPSASPKVSTKFTDVLAFSGPAPERINGRLAMIGFVAAMAVELAKGDDVAAQLANGGLTWFLGTTAVLSLASLIPLFKGVDVQSKSKGLMTSDAELWNGRFAMLGLVALVFTEYVKGGALI</sequence>
<dbReference type="RefSeq" id="XP_010279261.1">
    <property type="nucleotide sequence ID" value="XM_010280959.2"/>
</dbReference>
<keyword evidence="2" id="KW-0812">Transmembrane</keyword>